<dbReference type="PROSITE" id="PS00525">
    <property type="entry name" value="RIBOSOMAL_L6_1"/>
    <property type="match status" value="1"/>
</dbReference>
<dbReference type="NCBIfam" id="TIGR03654">
    <property type="entry name" value="L6_bact"/>
    <property type="match status" value="1"/>
</dbReference>
<organism evidence="8">
    <name type="scientific">uncultured Microgenomates bacterium Rifle_16ft_4_minimus_38077</name>
    <dbReference type="NCBI Taxonomy" id="1665117"/>
    <lineage>
        <taxon>Bacteria</taxon>
        <taxon>Candidatus Microgenomatota</taxon>
        <taxon>environmental samples</taxon>
    </lineage>
</organism>
<dbReference type="EMBL" id="KT007014">
    <property type="protein sequence ID" value="AKQ03496.1"/>
    <property type="molecule type" value="Genomic_DNA"/>
</dbReference>
<protein>
    <recommendedName>
        <fullName evidence="4">Large ribosomal subunit protein uL6</fullName>
    </recommendedName>
</protein>
<dbReference type="GO" id="GO:0022625">
    <property type="term" value="C:cytosolic large ribosomal subunit"/>
    <property type="evidence" value="ECO:0007669"/>
    <property type="project" value="UniProtKB-UniRule"/>
</dbReference>
<evidence type="ECO:0000256" key="6">
    <source>
        <dbReference type="RuleBase" id="RU003870"/>
    </source>
</evidence>
<dbReference type="InterPro" id="IPR036789">
    <property type="entry name" value="Ribosomal_uL6-like_a/b-dom_sf"/>
</dbReference>
<dbReference type="InterPro" id="IPR002358">
    <property type="entry name" value="Ribosomal_uL6_CS"/>
</dbReference>
<evidence type="ECO:0000256" key="2">
    <source>
        <dbReference type="ARBA" id="ARBA00022980"/>
    </source>
</evidence>
<keyword evidence="4 6" id="KW-0699">rRNA-binding</keyword>
<proteinExistence type="inferred from homology"/>
<evidence type="ECO:0000256" key="3">
    <source>
        <dbReference type="ARBA" id="ARBA00023274"/>
    </source>
</evidence>
<evidence type="ECO:0000256" key="1">
    <source>
        <dbReference type="ARBA" id="ARBA00009356"/>
    </source>
</evidence>
<dbReference type="SUPFAM" id="SSF56053">
    <property type="entry name" value="Ribosomal protein L6"/>
    <property type="match status" value="2"/>
</dbReference>
<dbReference type="AlphaFoldDB" id="A0A0H4T6V7"/>
<dbReference type="InterPro" id="IPR020040">
    <property type="entry name" value="Ribosomal_uL6_a/b-dom"/>
</dbReference>
<comment type="subunit">
    <text evidence="4">Part of the 50S ribosomal subunit.</text>
</comment>
<dbReference type="InterPro" id="IPR000702">
    <property type="entry name" value="Ribosomal_uL6-like"/>
</dbReference>
<dbReference type="HAMAP" id="MF_01365_B">
    <property type="entry name" value="Ribosomal_uL6_B"/>
    <property type="match status" value="1"/>
</dbReference>
<dbReference type="PANTHER" id="PTHR11655">
    <property type="entry name" value="60S/50S RIBOSOMAL PROTEIN L6/L9"/>
    <property type="match status" value="1"/>
</dbReference>
<keyword evidence="4 6" id="KW-0694">RNA-binding</keyword>
<comment type="function">
    <text evidence="4 6">This protein binds to the 23S rRNA, and is important in its secondary structure. It is located near the subunit interface in the base of the L7/L12 stalk, and near the tRNA binding site of the peptidyltransferase center.</text>
</comment>
<dbReference type="Pfam" id="PF00347">
    <property type="entry name" value="Ribosomal_L6"/>
    <property type="match status" value="2"/>
</dbReference>
<keyword evidence="2 4" id="KW-0689">Ribosomal protein</keyword>
<dbReference type="PIRSF" id="PIRSF002162">
    <property type="entry name" value="Ribosomal_L6"/>
    <property type="match status" value="1"/>
</dbReference>
<dbReference type="PANTHER" id="PTHR11655:SF14">
    <property type="entry name" value="LARGE RIBOSOMAL SUBUNIT PROTEIN UL6M"/>
    <property type="match status" value="1"/>
</dbReference>
<reference evidence="8" key="1">
    <citation type="journal article" date="2015" name="ISME J.">
        <title>Aquifer environment selects for microbial species cohorts in sediment and groundwater.</title>
        <authorList>
            <person name="Hug L.A."/>
            <person name="Thomas B.C."/>
            <person name="Brown C.T."/>
            <person name="Frischkorn K.R."/>
            <person name="Williams K.H."/>
            <person name="Tringe S.G."/>
            <person name="Banfield J.F."/>
        </authorList>
    </citation>
    <scope>NUCLEOTIDE SEQUENCE</scope>
</reference>
<feature type="domain" description="Large ribosomal subunit protein uL6 alpha-beta" evidence="7">
    <location>
        <begin position="11"/>
        <end position="82"/>
    </location>
</feature>
<comment type="similarity">
    <text evidence="1 4 5">Belongs to the universal ribosomal protein uL6 family.</text>
</comment>
<evidence type="ECO:0000313" key="8">
    <source>
        <dbReference type="EMBL" id="AKQ03496.1"/>
    </source>
</evidence>
<name>A0A0H4T6V7_9BACT</name>
<dbReference type="GO" id="GO:0002181">
    <property type="term" value="P:cytoplasmic translation"/>
    <property type="evidence" value="ECO:0007669"/>
    <property type="project" value="TreeGrafter"/>
</dbReference>
<evidence type="ECO:0000256" key="4">
    <source>
        <dbReference type="HAMAP-Rule" id="MF_01365"/>
    </source>
</evidence>
<evidence type="ECO:0000259" key="7">
    <source>
        <dbReference type="Pfam" id="PF00347"/>
    </source>
</evidence>
<dbReference type="InterPro" id="IPR019906">
    <property type="entry name" value="Ribosomal_uL6_bac-type"/>
</dbReference>
<gene>
    <name evidence="4 8" type="primary">rplF</name>
</gene>
<evidence type="ECO:0000256" key="5">
    <source>
        <dbReference type="RuleBase" id="RU003869"/>
    </source>
</evidence>
<dbReference type="GO" id="GO:0019843">
    <property type="term" value="F:rRNA binding"/>
    <property type="evidence" value="ECO:0007669"/>
    <property type="project" value="UniProtKB-UniRule"/>
</dbReference>
<feature type="domain" description="Large ribosomal subunit protein uL6 alpha-beta" evidence="7">
    <location>
        <begin position="90"/>
        <end position="163"/>
    </location>
</feature>
<dbReference type="PRINTS" id="PR00059">
    <property type="entry name" value="RIBOSOMALL6"/>
</dbReference>
<keyword evidence="3 4" id="KW-0687">Ribonucleoprotein</keyword>
<dbReference type="FunFam" id="3.90.930.12:FF:000001">
    <property type="entry name" value="50S ribosomal protein L6"/>
    <property type="match status" value="1"/>
</dbReference>
<accession>A0A0H4T6V7</accession>
<dbReference type="Gene3D" id="3.90.930.12">
    <property type="entry name" value="Ribosomal protein L6, alpha-beta domain"/>
    <property type="match status" value="2"/>
</dbReference>
<dbReference type="GO" id="GO:0003735">
    <property type="term" value="F:structural constituent of ribosome"/>
    <property type="evidence" value="ECO:0007669"/>
    <property type="project" value="UniProtKB-UniRule"/>
</dbReference>
<sequence>MSRIGKMPILIPAEVKVEISGKEVFVSGPKGNLNMKLPYSVEVKIEGNFVKIVPKSKGFDTKAIQGTIRSIIANMVKGVADGWTKKLELVGTGYRAELSGKKLVMSIGYSHPVEVTAPEGISFEVEKTQITVLGADRHLVGQLAAKIRDVRPPEPYKGKGIMYQNEVVRRKPGKAAKAQPGAA</sequence>